<dbReference type="RefSeq" id="WP_012473333.1">
    <property type="nucleotide sequence ID" value="NC_010830.1"/>
</dbReference>
<dbReference type="GO" id="GO:0008703">
    <property type="term" value="F:5-amino-6-(5-phosphoribosylamino)uracil reductase activity"/>
    <property type="evidence" value="ECO:0007669"/>
    <property type="project" value="InterPro"/>
</dbReference>
<dbReference type="KEGG" id="aas:Aasi_1257"/>
<dbReference type="SUPFAM" id="SSF53597">
    <property type="entry name" value="Dihydrofolate reductase-like"/>
    <property type="match status" value="1"/>
</dbReference>
<evidence type="ECO:0000259" key="1">
    <source>
        <dbReference type="Pfam" id="PF01872"/>
    </source>
</evidence>
<dbReference type="eggNOG" id="COG0262">
    <property type="taxonomic scope" value="Bacteria"/>
</dbReference>
<proteinExistence type="predicted"/>
<keyword evidence="3" id="KW-1185">Reference proteome</keyword>
<dbReference type="PANTHER" id="PTHR38011:SF11">
    <property type="entry name" value="2,5-DIAMINO-6-RIBOSYLAMINO-4(3H)-PYRIMIDINONE 5'-PHOSPHATE REDUCTASE"/>
    <property type="match status" value="1"/>
</dbReference>
<dbReference type="STRING" id="452471.Aasi_1257"/>
<dbReference type="InterPro" id="IPR002734">
    <property type="entry name" value="RibDG_C"/>
</dbReference>
<evidence type="ECO:0000313" key="2">
    <source>
        <dbReference type="EMBL" id="ACE06579.1"/>
    </source>
</evidence>
<dbReference type="EMBL" id="CP001102">
    <property type="protein sequence ID" value="ACE06579.1"/>
    <property type="molecule type" value="Genomic_DNA"/>
</dbReference>
<dbReference type="Proteomes" id="UP000001227">
    <property type="component" value="Chromosome"/>
</dbReference>
<evidence type="ECO:0000313" key="3">
    <source>
        <dbReference type="Proteomes" id="UP000001227"/>
    </source>
</evidence>
<gene>
    <name evidence="2" type="ordered locus">Aasi_1257</name>
</gene>
<dbReference type="Gene3D" id="3.40.430.10">
    <property type="entry name" value="Dihydrofolate Reductase, subunit A"/>
    <property type="match status" value="1"/>
</dbReference>
<dbReference type="GO" id="GO:0009231">
    <property type="term" value="P:riboflavin biosynthetic process"/>
    <property type="evidence" value="ECO:0007669"/>
    <property type="project" value="InterPro"/>
</dbReference>
<sequence>MSQQSKAIVFVAVSLDGFIAKQDGDIDWLSLVDSPSEDYGYSAFMQGIDAVIMGRKTYDKVLSLDVKFLHKDKQCYVLSTKQHKSIHNHITFYQGELTKLVEELKSKFSKGIYIEGGGEVISELRKDHLVDEYIISIIPILLGSGIPLFKTCNIEEKLELISAKAYSSGLVQVHYQVHYSNIV</sequence>
<feature type="domain" description="Bacterial bifunctional deaminase-reductase C-terminal" evidence="1">
    <location>
        <begin position="8"/>
        <end position="171"/>
    </location>
</feature>
<protein>
    <recommendedName>
        <fullName evidence="1">Bacterial bifunctional deaminase-reductase C-terminal domain-containing protein</fullName>
    </recommendedName>
</protein>
<dbReference type="HOGENOM" id="CLU_043966_4_2_10"/>
<dbReference type="Pfam" id="PF01872">
    <property type="entry name" value="RibD_C"/>
    <property type="match status" value="1"/>
</dbReference>
<dbReference type="InterPro" id="IPR050765">
    <property type="entry name" value="Riboflavin_Biosynth_HTPR"/>
</dbReference>
<name>B3ETM7_AMOA5</name>
<reference evidence="2 3" key="1">
    <citation type="journal article" date="2010" name="J. Bacteriol.">
        <title>The genome of the amoeba symbiont 'Candidatus Amoebophilus asiaticus' reveals common mechanisms for host cell interaction among amoeba-associated bacteria.</title>
        <authorList>
            <person name="Schmitz-Esser S."/>
            <person name="Tischler P."/>
            <person name="Arnold R."/>
            <person name="Montanaro J."/>
            <person name="Wagner M."/>
            <person name="Rattei T."/>
            <person name="Horn M."/>
        </authorList>
    </citation>
    <scope>NUCLEOTIDE SEQUENCE [LARGE SCALE GENOMIC DNA]</scope>
    <source>
        <strain evidence="2 3">5a2</strain>
    </source>
</reference>
<dbReference type="InterPro" id="IPR024072">
    <property type="entry name" value="DHFR-like_dom_sf"/>
</dbReference>
<organism evidence="2 3">
    <name type="scientific">Amoebophilus asiaticus (strain 5a2)</name>
    <dbReference type="NCBI Taxonomy" id="452471"/>
    <lineage>
        <taxon>Bacteria</taxon>
        <taxon>Pseudomonadati</taxon>
        <taxon>Bacteroidota</taxon>
        <taxon>Cytophagia</taxon>
        <taxon>Cytophagales</taxon>
        <taxon>Amoebophilaceae</taxon>
        <taxon>Candidatus Amoebophilus</taxon>
    </lineage>
</organism>
<accession>B3ETM7</accession>
<dbReference type="AlphaFoldDB" id="B3ETM7"/>
<dbReference type="PANTHER" id="PTHR38011">
    <property type="entry name" value="DIHYDROFOLATE REDUCTASE FAMILY PROTEIN (AFU_ORTHOLOGUE AFUA_8G06820)"/>
    <property type="match status" value="1"/>
</dbReference>
<dbReference type="OrthoDB" id="195113at2"/>